<dbReference type="Gene3D" id="3.30.420.10">
    <property type="entry name" value="Ribonuclease H-like superfamily/Ribonuclease H"/>
    <property type="match status" value="1"/>
</dbReference>
<dbReference type="NCBIfam" id="TIGR00573">
    <property type="entry name" value="dnaq"/>
    <property type="match status" value="1"/>
</dbReference>
<evidence type="ECO:0000256" key="1">
    <source>
        <dbReference type="ARBA" id="ARBA00022722"/>
    </source>
</evidence>
<keyword evidence="3" id="KW-0269">Exonuclease</keyword>
<dbReference type="Pfam" id="PF00929">
    <property type="entry name" value="RNase_T"/>
    <property type="match status" value="1"/>
</dbReference>
<dbReference type="FunFam" id="3.30.420.10:FF:000045">
    <property type="entry name" value="3'-5' exonuclease DinG"/>
    <property type="match status" value="1"/>
</dbReference>
<dbReference type="GO" id="GO:0003887">
    <property type="term" value="F:DNA-directed DNA polymerase activity"/>
    <property type="evidence" value="ECO:0007669"/>
    <property type="project" value="InterPro"/>
</dbReference>
<dbReference type="PANTHER" id="PTHR30231:SF4">
    <property type="entry name" value="PROTEIN NEN2"/>
    <property type="match status" value="1"/>
</dbReference>
<name>A0A1F2UPY2_9ACTN</name>
<evidence type="ECO:0000256" key="3">
    <source>
        <dbReference type="ARBA" id="ARBA00022839"/>
    </source>
</evidence>
<feature type="domain" description="Exonuclease" evidence="4">
    <location>
        <begin position="46"/>
        <end position="219"/>
    </location>
</feature>
<dbReference type="GO" id="GO:0006260">
    <property type="term" value="P:DNA replication"/>
    <property type="evidence" value="ECO:0007669"/>
    <property type="project" value="InterPro"/>
</dbReference>
<dbReference type="GO" id="GO:0008408">
    <property type="term" value="F:3'-5' exonuclease activity"/>
    <property type="evidence" value="ECO:0007669"/>
    <property type="project" value="TreeGrafter"/>
</dbReference>
<dbReference type="AlphaFoldDB" id="A0A1F2UPY2"/>
<accession>A0A1F2UPY2</accession>
<gene>
    <name evidence="5" type="ORF">A2074_01040</name>
</gene>
<evidence type="ECO:0000259" key="4">
    <source>
        <dbReference type="SMART" id="SM00479"/>
    </source>
</evidence>
<dbReference type="GO" id="GO:0003677">
    <property type="term" value="F:DNA binding"/>
    <property type="evidence" value="ECO:0007669"/>
    <property type="project" value="InterPro"/>
</dbReference>
<dbReference type="Proteomes" id="UP000178086">
    <property type="component" value="Unassembled WGS sequence"/>
</dbReference>
<sequence length="250" mass="27368">MGFRDWSRGKISDLSDTYKQKSSNFGAMEAAVFGSEDHSLPIDKVRYVVIDSELTGLDAKKDSIVSLGAIRMLGTRILLGETFDRLVSPETKLTGASVVIHGITPGEVAEKPSIEAVLPEFLSFCGDDIMVGYMPVIDLTFLNRETKRLYGISVKNLIIDVFALDKWRRQRIGEDSSGCPSLYDIAKSFDVPVKGAHNAVADAFITAQVLQRLLPVLIDLGIKSVGELLAVSNPAKGGDKFRFSFKFGNF</sequence>
<keyword evidence="1" id="KW-0540">Nuclease</keyword>
<dbReference type="InterPro" id="IPR006054">
    <property type="entry name" value="DnaQ"/>
</dbReference>
<proteinExistence type="predicted"/>
<dbReference type="InterPro" id="IPR012337">
    <property type="entry name" value="RNaseH-like_sf"/>
</dbReference>
<dbReference type="CDD" id="cd06127">
    <property type="entry name" value="DEDDh"/>
    <property type="match status" value="1"/>
</dbReference>
<keyword evidence="2" id="KW-0378">Hydrolase</keyword>
<dbReference type="PANTHER" id="PTHR30231">
    <property type="entry name" value="DNA POLYMERASE III SUBUNIT EPSILON"/>
    <property type="match status" value="1"/>
</dbReference>
<dbReference type="GO" id="GO:0005829">
    <property type="term" value="C:cytosol"/>
    <property type="evidence" value="ECO:0007669"/>
    <property type="project" value="TreeGrafter"/>
</dbReference>
<evidence type="ECO:0000256" key="2">
    <source>
        <dbReference type="ARBA" id="ARBA00022801"/>
    </source>
</evidence>
<reference evidence="5 6" key="1">
    <citation type="journal article" date="2016" name="Nat. Commun.">
        <title>Thousands of microbial genomes shed light on interconnected biogeochemical processes in an aquifer system.</title>
        <authorList>
            <person name="Anantharaman K."/>
            <person name="Brown C.T."/>
            <person name="Hug L.A."/>
            <person name="Sharon I."/>
            <person name="Castelle C.J."/>
            <person name="Probst A.J."/>
            <person name="Thomas B.C."/>
            <person name="Singh A."/>
            <person name="Wilkins M.J."/>
            <person name="Karaoz U."/>
            <person name="Brodie E.L."/>
            <person name="Williams K.H."/>
            <person name="Hubbard S.S."/>
            <person name="Banfield J.F."/>
        </authorList>
    </citation>
    <scope>NUCLEOTIDE SEQUENCE [LARGE SCALE GENOMIC DNA]</scope>
</reference>
<dbReference type="InterPro" id="IPR036397">
    <property type="entry name" value="RNaseH_sf"/>
</dbReference>
<organism evidence="5 6">
    <name type="scientific">Candidatus Aquicultor primus</name>
    <dbReference type="NCBI Taxonomy" id="1797195"/>
    <lineage>
        <taxon>Bacteria</taxon>
        <taxon>Bacillati</taxon>
        <taxon>Actinomycetota</taxon>
        <taxon>Candidatus Aquicultoria</taxon>
        <taxon>Candidatus Aquicultorales</taxon>
        <taxon>Candidatus Aquicultoraceae</taxon>
        <taxon>Candidatus Aquicultor</taxon>
    </lineage>
</organism>
<dbReference type="SUPFAM" id="SSF53098">
    <property type="entry name" value="Ribonuclease H-like"/>
    <property type="match status" value="1"/>
</dbReference>
<dbReference type="SMART" id="SM00479">
    <property type="entry name" value="EXOIII"/>
    <property type="match status" value="1"/>
</dbReference>
<comment type="caution">
    <text evidence="5">The sequence shown here is derived from an EMBL/GenBank/DDBJ whole genome shotgun (WGS) entry which is preliminary data.</text>
</comment>
<dbReference type="EMBL" id="MELI01000025">
    <property type="protein sequence ID" value="OFW35021.1"/>
    <property type="molecule type" value="Genomic_DNA"/>
</dbReference>
<protein>
    <recommendedName>
        <fullName evidence="4">Exonuclease domain-containing protein</fullName>
    </recommendedName>
</protein>
<evidence type="ECO:0000313" key="6">
    <source>
        <dbReference type="Proteomes" id="UP000178086"/>
    </source>
</evidence>
<dbReference type="InterPro" id="IPR013520">
    <property type="entry name" value="Ribonucl_H"/>
</dbReference>
<evidence type="ECO:0000313" key="5">
    <source>
        <dbReference type="EMBL" id="OFW35021.1"/>
    </source>
</evidence>